<evidence type="ECO:0000256" key="13">
    <source>
        <dbReference type="ARBA" id="ARBA00052123"/>
    </source>
</evidence>
<protein>
    <recommendedName>
        <fullName evidence="5 15">Glutathione synthetase</fullName>
        <shortName evidence="15">GSH-S</shortName>
        <ecNumber evidence="4 15">6.3.2.3</ecNumber>
    </recommendedName>
</protein>
<dbReference type="PANTHER" id="PTHR11130">
    <property type="entry name" value="GLUTATHIONE SYNTHETASE"/>
    <property type="match status" value="1"/>
</dbReference>
<evidence type="ECO:0000256" key="10">
    <source>
        <dbReference type="ARBA" id="ARBA00022840"/>
    </source>
</evidence>
<evidence type="ECO:0000256" key="2">
    <source>
        <dbReference type="ARBA" id="ARBA00010385"/>
    </source>
</evidence>
<dbReference type="EMBL" id="JACVVK020000010">
    <property type="protein sequence ID" value="KAK7505441.1"/>
    <property type="molecule type" value="Genomic_DNA"/>
</dbReference>
<dbReference type="EC" id="6.3.2.3" evidence="4 15"/>
<evidence type="ECO:0000256" key="14">
    <source>
        <dbReference type="ARBA" id="ARBA00059746"/>
    </source>
</evidence>
<feature type="binding site" evidence="16">
    <location>
        <position position="387"/>
    </location>
    <ligand>
        <name>ATP</name>
        <dbReference type="ChEBI" id="CHEBI:30616"/>
    </ligand>
</feature>
<keyword evidence="6 15" id="KW-0436">Ligase</keyword>
<comment type="subunit">
    <text evidence="3">Homodimer.</text>
</comment>
<keyword evidence="20" id="KW-1185">Reference proteome</keyword>
<evidence type="ECO:0000256" key="1">
    <source>
        <dbReference type="ARBA" id="ARBA00004965"/>
    </source>
</evidence>
<evidence type="ECO:0000256" key="11">
    <source>
        <dbReference type="ARBA" id="ARBA00022842"/>
    </source>
</evidence>
<evidence type="ECO:0000256" key="3">
    <source>
        <dbReference type="ARBA" id="ARBA00011738"/>
    </source>
</evidence>
<keyword evidence="9 15" id="KW-0547">Nucleotide-binding</keyword>
<evidence type="ECO:0000256" key="9">
    <source>
        <dbReference type="ARBA" id="ARBA00022741"/>
    </source>
</evidence>
<evidence type="ECO:0000256" key="17">
    <source>
        <dbReference type="PIRSR" id="PIRSR001558-2"/>
    </source>
</evidence>
<feature type="binding site" evidence="16">
    <location>
        <begin position="376"/>
        <end position="385"/>
    </location>
    <ligand>
        <name>ATP</name>
        <dbReference type="ChEBI" id="CHEBI:30616"/>
    </ligand>
</feature>
<feature type="binding site" evidence="16">
    <location>
        <position position="230"/>
    </location>
    <ligand>
        <name>substrate</name>
    </ligand>
</feature>
<dbReference type="NCBIfam" id="TIGR01986">
    <property type="entry name" value="glut_syn_euk"/>
    <property type="match status" value="1"/>
</dbReference>
<evidence type="ECO:0000256" key="16">
    <source>
        <dbReference type="PIRSR" id="PIRSR001558-1"/>
    </source>
</evidence>
<evidence type="ECO:0000256" key="5">
    <source>
        <dbReference type="ARBA" id="ARBA00020821"/>
    </source>
</evidence>
<evidence type="ECO:0000256" key="4">
    <source>
        <dbReference type="ARBA" id="ARBA00012214"/>
    </source>
</evidence>
<keyword evidence="8 15" id="KW-0479">Metal-binding</keyword>
<feature type="domain" description="Glutathione synthase substrate-binding" evidence="18">
    <location>
        <begin position="214"/>
        <end position="315"/>
    </location>
</feature>
<comment type="caution">
    <text evidence="19">The sequence shown here is derived from an EMBL/GenBank/DDBJ whole genome shotgun (WGS) entry which is preliminary data.</text>
</comment>
<dbReference type="InterPro" id="IPR014042">
    <property type="entry name" value="Glutathione_synthase_a-hlx"/>
</dbReference>
<feature type="binding site" evidence="16">
    <location>
        <position position="470"/>
    </location>
    <ligand>
        <name>ATP</name>
        <dbReference type="ChEBI" id="CHEBI:30616"/>
    </ligand>
</feature>
<comment type="catalytic activity">
    <reaction evidence="13">
        <text>gamma-L-glutamyl-(2S)-2-aminobutanoate + glycine + ATP = ophthalmate + ADP + phosphate + H(+)</text>
        <dbReference type="Rhea" id="RHEA:72075"/>
        <dbReference type="ChEBI" id="CHEBI:15378"/>
        <dbReference type="ChEBI" id="CHEBI:30616"/>
        <dbReference type="ChEBI" id="CHEBI:43474"/>
        <dbReference type="ChEBI" id="CHEBI:57305"/>
        <dbReference type="ChEBI" id="CHEBI:189406"/>
        <dbReference type="ChEBI" id="CHEBI:189750"/>
        <dbReference type="ChEBI" id="CHEBI:456216"/>
    </reaction>
    <physiologicalReaction direction="left-to-right" evidence="13">
        <dbReference type="Rhea" id="RHEA:72076"/>
    </physiologicalReaction>
</comment>
<dbReference type="InterPro" id="IPR016185">
    <property type="entry name" value="PreATP-grasp_dom_sf"/>
</dbReference>
<evidence type="ECO:0000259" key="18">
    <source>
        <dbReference type="Pfam" id="PF03199"/>
    </source>
</evidence>
<feature type="binding site" evidence="16">
    <location>
        <position position="464"/>
    </location>
    <ligand>
        <name>ATP</name>
        <dbReference type="ChEBI" id="CHEBI:30616"/>
    </ligand>
</feature>
<evidence type="ECO:0000256" key="7">
    <source>
        <dbReference type="ARBA" id="ARBA00022684"/>
    </source>
</evidence>
<dbReference type="Proteomes" id="UP001519460">
    <property type="component" value="Unassembled WGS sequence"/>
</dbReference>
<evidence type="ECO:0000256" key="6">
    <source>
        <dbReference type="ARBA" id="ARBA00022598"/>
    </source>
</evidence>
<comment type="function">
    <text evidence="14">Catalyzes the production of glutathione from gamma-glutamylcysteine and glycine in an ATP-dependent manner. Glutathione (gamma-glutamylcysteinylglycine, GSH) is the most abundant intracellular thiol in living aerobic cells and is required for numerous processes including the protection of cells against oxidative damage, amino acid transport, the detoxification of foreign compounds, the maintenance of protein sulfhydryl groups in a reduced state and acts as a cofactor for a number of enzymes. Participates in ophthalmate biosynthesis in hepatocytes.</text>
</comment>
<dbReference type="Gene3D" id="3.30.1490.80">
    <property type="match status" value="1"/>
</dbReference>
<comment type="pathway">
    <text evidence="1 15">Sulfur metabolism; glutathione biosynthesis; glutathione from L-cysteine and L-glutamate: step 2/2.</text>
</comment>
<feature type="binding site" evidence="16">
    <location>
        <position position="462"/>
    </location>
    <ligand>
        <name>substrate</name>
    </ligand>
</feature>
<dbReference type="Pfam" id="PF03917">
    <property type="entry name" value="GSH_synth_ATP"/>
    <property type="match status" value="1"/>
</dbReference>
<feature type="binding site" evidence="16">
    <location>
        <position position="318"/>
    </location>
    <ligand>
        <name>ATP</name>
        <dbReference type="ChEBI" id="CHEBI:30616"/>
    </ligand>
</feature>
<dbReference type="Gene3D" id="3.30.470.20">
    <property type="entry name" value="ATP-grasp fold, B domain"/>
    <property type="match status" value="1"/>
</dbReference>
<comment type="similarity">
    <text evidence="2 15">Belongs to the eukaryotic GSH synthase family.</text>
</comment>
<dbReference type="AlphaFoldDB" id="A0ABD0M2B2"/>
<sequence length="488" mass="54186">MATCLLPHHLKDEQLREILELAKDWVLINGLVFKPRTGSTDGVSECAPFALFPSVVPRRILKQAADCMVDFNRLMYRVAQDHEFLKEALKSVIRVDPFVRALWDIHCKVREEGLAQPVSLDHYRNDFMIKVTDGTKITDAGIPPSSAMELKQIELNTIASASAGIIGSACRLHRYTLDLAGKAYSPEQIPDNDPGLVVARGMVKAWELYGNKSAVILFMGIKEESNIFDQRLLEFKVHQLNRSIRVIRRTLSDLHSRASLSEDRRLIIDDCEVALVLLRDGYSPDSYPSDREWSARLLLERSKAIKCPTVRSQLSGCKKIQQVLARSGAVEKYISDPAAVERIRATFAGQYGLDMGPEGDDAVKKAIASPDKYVLKPQREGGGNNLYGVEMKARLEEIGSTPEREAYILMEKIAPLSERNYLVKQGLPIALTDVVSELGTYGVHIGSGEKEILNLHCGHLMRTKVQGTDEGGLSAGIAAYDTPFLVDV</sequence>
<dbReference type="GO" id="GO:0005524">
    <property type="term" value="F:ATP binding"/>
    <property type="evidence" value="ECO:0007669"/>
    <property type="project" value="UniProtKB-UniRule"/>
</dbReference>
<dbReference type="GO" id="GO:0004363">
    <property type="term" value="F:glutathione synthase activity"/>
    <property type="evidence" value="ECO:0007669"/>
    <property type="project" value="UniProtKB-UniRule"/>
</dbReference>
<dbReference type="PIRSF" id="PIRSF001558">
    <property type="entry name" value="GSHase"/>
    <property type="match status" value="1"/>
</dbReference>
<dbReference type="Gene3D" id="3.30.1490.50">
    <property type="match status" value="1"/>
</dbReference>
<dbReference type="InterPro" id="IPR037013">
    <property type="entry name" value="GSH-S_sub-bd_sf"/>
</dbReference>
<feature type="binding site" evidence="16">
    <location>
        <begin position="410"/>
        <end position="413"/>
    </location>
    <ligand>
        <name>ATP</name>
        <dbReference type="ChEBI" id="CHEBI:30616"/>
    </ligand>
</feature>
<keyword evidence="7 15" id="KW-0317">Glutathione biosynthesis</keyword>
<dbReference type="Gene3D" id="1.10.1080.10">
    <property type="entry name" value="Glutathione Synthetase, Chain A, domain 3"/>
    <property type="match status" value="1"/>
</dbReference>
<dbReference type="InterPro" id="IPR004887">
    <property type="entry name" value="GSH_synth_subst-bd"/>
</dbReference>
<dbReference type="InterPro" id="IPR014049">
    <property type="entry name" value="Glutathione_synthase_N_euk"/>
</dbReference>
<evidence type="ECO:0000313" key="20">
    <source>
        <dbReference type="Proteomes" id="UP001519460"/>
    </source>
</evidence>
<evidence type="ECO:0000313" key="19">
    <source>
        <dbReference type="EMBL" id="KAK7505441.1"/>
    </source>
</evidence>
<comment type="cofactor">
    <cofactor evidence="15 17">
        <name>Mg(2+)</name>
        <dbReference type="ChEBI" id="CHEBI:18420"/>
    </cofactor>
    <text evidence="15 17">Binds 1 Mg(2+) ion per subunit.</text>
</comment>
<dbReference type="SUPFAM" id="SSF56059">
    <property type="entry name" value="Glutathione synthetase ATP-binding domain-like"/>
    <property type="match status" value="1"/>
</dbReference>
<dbReference type="FunFam" id="3.40.50.1760:FF:000001">
    <property type="entry name" value="Glutathione synthetase"/>
    <property type="match status" value="1"/>
</dbReference>
<proteinExistence type="inferred from homology"/>
<organism evidence="19 20">
    <name type="scientific">Batillaria attramentaria</name>
    <dbReference type="NCBI Taxonomy" id="370345"/>
    <lineage>
        <taxon>Eukaryota</taxon>
        <taxon>Metazoa</taxon>
        <taxon>Spiralia</taxon>
        <taxon>Lophotrochozoa</taxon>
        <taxon>Mollusca</taxon>
        <taxon>Gastropoda</taxon>
        <taxon>Caenogastropoda</taxon>
        <taxon>Sorbeoconcha</taxon>
        <taxon>Cerithioidea</taxon>
        <taxon>Batillariidae</taxon>
        <taxon>Batillaria</taxon>
    </lineage>
</organism>
<dbReference type="InterPro" id="IPR014709">
    <property type="entry name" value="Glutathione_synthase_C_euk"/>
</dbReference>
<dbReference type="Pfam" id="PF03199">
    <property type="entry name" value="GSH_synthase"/>
    <property type="match status" value="1"/>
</dbReference>
<dbReference type="InterPro" id="IPR005615">
    <property type="entry name" value="Glutathione_synthase"/>
</dbReference>
<feature type="binding site" evidence="16">
    <location>
        <position position="437"/>
    </location>
    <ligand>
        <name>ATP</name>
        <dbReference type="ChEBI" id="CHEBI:30616"/>
    </ligand>
</feature>
<gene>
    <name evidence="19" type="ORF">BaRGS_00003186</name>
</gene>
<feature type="binding site" evidence="17">
    <location>
        <position position="380"/>
    </location>
    <ligand>
        <name>Mg(2+)</name>
        <dbReference type="ChEBI" id="CHEBI:18420"/>
    </ligand>
</feature>
<dbReference type="FunFam" id="3.30.1490.50:FF:000001">
    <property type="entry name" value="Glutathione synthetase"/>
    <property type="match status" value="1"/>
</dbReference>
<reference evidence="19 20" key="1">
    <citation type="journal article" date="2023" name="Sci. Data">
        <title>Genome assembly of the Korean intertidal mud-creeper Batillaria attramentaria.</title>
        <authorList>
            <person name="Patra A.K."/>
            <person name="Ho P.T."/>
            <person name="Jun S."/>
            <person name="Lee S.J."/>
            <person name="Kim Y."/>
            <person name="Won Y.J."/>
        </authorList>
    </citation>
    <scope>NUCLEOTIDE SEQUENCE [LARGE SCALE GENOMIC DNA]</scope>
    <source>
        <strain evidence="19">Wonlab-2016</strain>
    </source>
</reference>
<name>A0ABD0M2B2_9CAEN</name>
<accession>A0ABD0M2B2</accession>
<dbReference type="GO" id="GO:0000287">
    <property type="term" value="F:magnesium ion binding"/>
    <property type="evidence" value="ECO:0007669"/>
    <property type="project" value="UniProtKB-UniRule"/>
</dbReference>
<comment type="catalytic activity">
    <reaction evidence="12">
        <text>gamma-L-glutamyl-L-cysteine + glycine + ATP = glutathione + ADP + phosphate + H(+)</text>
        <dbReference type="Rhea" id="RHEA:13557"/>
        <dbReference type="ChEBI" id="CHEBI:15378"/>
        <dbReference type="ChEBI" id="CHEBI:30616"/>
        <dbReference type="ChEBI" id="CHEBI:43474"/>
        <dbReference type="ChEBI" id="CHEBI:57305"/>
        <dbReference type="ChEBI" id="CHEBI:57925"/>
        <dbReference type="ChEBI" id="CHEBI:58173"/>
        <dbReference type="ChEBI" id="CHEBI:456216"/>
        <dbReference type="EC" id="6.3.2.3"/>
    </reaction>
    <physiologicalReaction direction="left-to-right" evidence="12">
        <dbReference type="Rhea" id="RHEA:13558"/>
    </physiologicalReaction>
</comment>
<keyword evidence="10 15" id="KW-0067">ATP-binding</keyword>
<dbReference type="PANTHER" id="PTHR11130:SF0">
    <property type="entry name" value="GLUTATHIONE SYNTHETASE"/>
    <property type="match status" value="1"/>
</dbReference>
<dbReference type="SUPFAM" id="SSF52440">
    <property type="entry name" value="PreATP-grasp domain"/>
    <property type="match status" value="1"/>
</dbReference>
<dbReference type="GO" id="GO:0043295">
    <property type="term" value="F:glutathione binding"/>
    <property type="evidence" value="ECO:0007669"/>
    <property type="project" value="UniProtKB-UniRule"/>
</dbReference>
<evidence type="ECO:0000256" key="8">
    <source>
        <dbReference type="ARBA" id="ARBA00022723"/>
    </source>
</evidence>
<evidence type="ECO:0000256" key="15">
    <source>
        <dbReference type="PIRNR" id="PIRNR001558"/>
    </source>
</evidence>
<evidence type="ECO:0000256" key="12">
    <source>
        <dbReference type="ARBA" id="ARBA00048871"/>
    </source>
</evidence>
<keyword evidence="11 15" id="KW-0460">Magnesium</keyword>
<dbReference type="Gene3D" id="3.40.50.1760">
    <property type="entry name" value="Glutathione synthase, substrate-binding domain superfamily, eukaryotic"/>
    <property type="match status" value="1"/>
</dbReference>